<feature type="transmembrane region" description="Helical" evidence="1">
    <location>
        <begin position="123"/>
        <end position="141"/>
    </location>
</feature>
<protein>
    <submittedName>
        <fullName evidence="2">Uncharacterized protein</fullName>
    </submittedName>
</protein>
<keyword evidence="1" id="KW-0472">Membrane</keyword>
<keyword evidence="3" id="KW-1185">Reference proteome</keyword>
<evidence type="ECO:0000313" key="2">
    <source>
        <dbReference type="EMBL" id="PWB03984.1"/>
    </source>
</evidence>
<feature type="transmembrane region" description="Helical" evidence="1">
    <location>
        <begin position="147"/>
        <end position="167"/>
    </location>
</feature>
<feature type="transmembrane region" description="Helical" evidence="1">
    <location>
        <begin position="72"/>
        <end position="92"/>
    </location>
</feature>
<dbReference type="Proteomes" id="UP000244905">
    <property type="component" value="Unassembled WGS sequence"/>
</dbReference>
<sequence>MNIDDLKSNWNSISFPPGYGGVPETAELMSRVRAGRVSTLRDRLASISFALTMLCLMGVLIMIPYFAATPTLAILAICFFIFIGSLHLRNYLRVRRLNFSIMSVREALAAVCAIETSRVRLKAIAMTLAFPLLLYMCFTFSSLYGHLMFYGCLAGGVIGATIGFFINRKSMTIIREMRRQLSDSEATDKN</sequence>
<accession>A0A2V1IP11</accession>
<name>A0A2V1IP11_9BACT</name>
<evidence type="ECO:0000313" key="3">
    <source>
        <dbReference type="Proteomes" id="UP000244905"/>
    </source>
</evidence>
<gene>
    <name evidence="2" type="ORF">C5O23_02260</name>
</gene>
<dbReference type="GeneID" id="82525172"/>
<feature type="transmembrane region" description="Helical" evidence="1">
    <location>
        <begin position="44"/>
        <end position="66"/>
    </location>
</feature>
<evidence type="ECO:0000256" key="1">
    <source>
        <dbReference type="SAM" id="Phobius"/>
    </source>
</evidence>
<organism evidence="2 3">
    <name type="scientific">Duncaniella muris</name>
    <dbReference type="NCBI Taxonomy" id="2094150"/>
    <lineage>
        <taxon>Bacteria</taxon>
        <taxon>Pseudomonadati</taxon>
        <taxon>Bacteroidota</taxon>
        <taxon>Bacteroidia</taxon>
        <taxon>Bacteroidales</taxon>
        <taxon>Muribaculaceae</taxon>
        <taxon>Duncaniella</taxon>
    </lineage>
</organism>
<keyword evidence="1" id="KW-0812">Transmembrane</keyword>
<dbReference type="AlphaFoldDB" id="A0A2V1IP11"/>
<dbReference type="EMBL" id="PUEC01000003">
    <property type="protein sequence ID" value="PWB03984.1"/>
    <property type="molecule type" value="Genomic_DNA"/>
</dbReference>
<comment type="caution">
    <text evidence="2">The sequence shown here is derived from an EMBL/GenBank/DDBJ whole genome shotgun (WGS) entry which is preliminary data.</text>
</comment>
<dbReference type="RefSeq" id="WP_107031328.1">
    <property type="nucleotide sequence ID" value="NZ_CAOLYA010000064.1"/>
</dbReference>
<reference evidence="3" key="1">
    <citation type="submission" date="2018-02" db="EMBL/GenBank/DDBJ databases">
        <authorList>
            <person name="Clavel T."/>
            <person name="Strowig T."/>
        </authorList>
    </citation>
    <scope>NUCLEOTIDE SEQUENCE [LARGE SCALE GENOMIC DNA]</scope>
    <source>
        <strain evidence="3">DSM 103720</strain>
    </source>
</reference>
<keyword evidence="1" id="KW-1133">Transmembrane helix</keyword>
<proteinExistence type="predicted"/>